<dbReference type="Proteomes" id="UP001141992">
    <property type="component" value="Unassembled WGS sequence"/>
</dbReference>
<comment type="caution">
    <text evidence="1">The sequence shown here is derived from an EMBL/GenBank/DDBJ whole genome shotgun (WGS) entry which is preliminary data.</text>
</comment>
<evidence type="ECO:0000313" key="1">
    <source>
        <dbReference type="EMBL" id="MCZ8400615.1"/>
    </source>
</evidence>
<accession>A0A9X3KV33</accession>
<dbReference type="RefSeq" id="WP_131728745.1">
    <property type="nucleotide sequence ID" value="NZ_CYTI01000018.1"/>
</dbReference>
<protein>
    <submittedName>
        <fullName evidence="1">Uncharacterized protein</fullName>
    </submittedName>
</protein>
<name>A0A9X3KV33_ALCXX</name>
<gene>
    <name evidence="1" type="ORF">O9570_04130</name>
</gene>
<dbReference type="EMBL" id="JAPZVI010000002">
    <property type="protein sequence ID" value="MCZ8400615.1"/>
    <property type="molecule type" value="Genomic_DNA"/>
</dbReference>
<dbReference type="AlphaFoldDB" id="A0A9X3KV33"/>
<sequence length="163" mass="17264">MEGLQGGTCKQAEMEVRRLQAISTERNYAADSACLENPGACVAAAQELRADISALEEQAKSLDRTEAATAANNLLQARKQYYSNLEWRAYAAQQELEAAGKGSWLASMSGQELYESGHLTRQEAQDLPAMRRETLAAAFVPPALAAGLKGGRIGCGAANTSGG</sequence>
<organism evidence="1 2">
    <name type="scientific">Alcaligenes xylosoxydans xylosoxydans</name>
    <name type="common">Achromobacter xylosoxidans</name>
    <dbReference type="NCBI Taxonomy" id="85698"/>
    <lineage>
        <taxon>Bacteria</taxon>
        <taxon>Pseudomonadati</taxon>
        <taxon>Pseudomonadota</taxon>
        <taxon>Betaproteobacteria</taxon>
        <taxon>Burkholderiales</taxon>
        <taxon>Alcaligenaceae</taxon>
        <taxon>Achromobacter</taxon>
    </lineage>
</organism>
<proteinExistence type="predicted"/>
<evidence type="ECO:0000313" key="2">
    <source>
        <dbReference type="Proteomes" id="UP001141992"/>
    </source>
</evidence>
<reference evidence="1" key="1">
    <citation type="submission" date="2022-12" db="EMBL/GenBank/DDBJ databases">
        <authorList>
            <person name="Voronina O.L."/>
            <person name="Kunda M.S."/>
            <person name="Ryzhova N."/>
            <person name="Aksenova E.I."/>
        </authorList>
    </citation>
    <scope>NUCLEOTIDE SEQUENCE</scope>
    <source>
        <strain evidence="1">SCCH136:Ach223948</strain>
    </source>
</reference>